<evidence type="ECO:0000313" key="4">
    <source>
        <dbReference type="Proteomes" id="UP000249619"/>
    </source>
</evidence>
<gene>
    <name evidence="3" type="ORF">DDE83_003889</name>
</gene>
<dbReference type="PROSITE" id="PS50033">
    <property type="entry name" value="UBX"/>
    <property type="match status" value="1"/>
</dbReference>
<feature type="compositionally biased region" description="Polar residues" evidence="1">
    <location>
        <begin position="896"/>
        <end position="907"/>
    </location>
</feature>
<feature type="compositionally biased region" description="Low complexity" evidence="1">
    <location>
        <begin position="223"/>
        <end position="240"/>
    </location>
</feature>
<dbReference type="InterPro" id="IPR021569">
    <property type="entry name" value="TUG-UBL1"/>
</dbReference>
<feature type="compositionally biased region" description="Polar residues" evidence="1">
    <location>
        <begin position="266"/>
        <end position="279"/>
    </location>
</feature>
<name>A0A364N6T3_STELY</name>
<dbReference type="CDD" id="cd01767">
    <property type="entry name" value="UBX"/>
    <property type="match status" value="1"/>
</dbReference>
<dbReference type="GO" id="GO:0006886">
    <property type="term" value="P:intracellular protein transport"/>
    <property type="evidence" value="ECO:0007669"/>
    <property type="project" value="TreeGrafter"/>
</dbReference>
<dbReference type="EMBL" id="QGDH01000046">
    <property type="protein sequence ID" value="RAR12741.1"/>
    <property type="molecule type" value="Genomic_DNA"/>
</dbReference>
<keyword evidence="4" id="KW-1185">Reference proteome</keyword>
<protein>
    <submittedName>
        <fullName evidence="3">Ubx domain-containing protein</fullName>
    </submittedName>
</protein>
<sequence length="1030" mass="114099">MSHVVVFNSHARTHKIPTTPVKYLTEVRDEACQKFGVSKDQYTLKYNNKPISLSQQIRLANLPQGARLELVQASRSPTVISVALQLPASEKNVRLTNKFASNTSLWEILRHFESGQGANYNFTQRGVPEMSGGSGAGRLHYEQPVITVMPGHKEQSSFVELQQTLSQLGFDSGSALLKLSYRNSATPMEEAMAQITQYFKSDEPSAGAEGAHASTSDQLSSIPDPAQAAPEATATLAGETVRNDEPDPEPMDVDSKPAAQPVQEPDVSTENYAAENTENTSPAAALAAATSTASAPVEPAQHPPQPTEEPSQPAGRLRTVQIFSAPTSSTPQAARNAFNESDYLPTIEHAKAHQNALLNKTKNTRLLSDKELEEQEKERQAKIDAAAEKGGSLRIRMPDGALIQMPFDKTYTASGLYDTVRGFLEKKNEPFQLKNTGPTGRLALILQDNKRLVQDLRFFNNELVTFQWADNASPEVRASRRALAPEWQAKAQTLKVEEPVREEKAQPQATPGQSVADGKRKANMSNEEKEKAASRQMLTRVTMEEVVFVRSVSRQRGQKNSPGTTVKKRSSPKNVTNKATTARATKQSSNTPAKRTLPKEVLEWLSTPSNSSFNDHVARKSIQAPIQLSASNATPIPPQDETFMLATRRALEQAIGKEALERHEEFLAQEKKSVEDYISKLEEAGRQKYEGGPAMQSALVRDQIAMFKARVEGQDEATKTEIRLQREWNQTLAKDRVVLVEEKAALEAKLEEIGKKNEALKTEMAKLRDETRNPEQDEGTRNGIVLLRTQNAKLQEVKTVLERNVEGMKGETATLKAQISTLKRTLQEQKRLHETKEKRRADEKPKGASTKAVRAFSKKFKESKRGNVALTEQNTALAIQVAKLEAKLIAALSRPQPRTSQHQQQHAESLAAKDAQITQLQTQLSKLSQQICQSSDATDETKSRNKLKRERRLTKKANTLLQKRVDDMAQNYHKLQAKNGVLVTKLLGVAQAAGFVGGEGREGERTWVEEVEGLKGWPLEDDEVLKIEIE</sequence>
<evidence type="ECO:0000256" key="1">
    <source>
        <dbReference type="SAM" id="MobiDB-lite"/>
    </source>
</evidence>
<dbReference type="CDD" id="cd17075">
    <property type="entry name" value="UBX1_UBXN9"/>
    <property type="match status" value="1"/>
</dbReference>
<feature type="compositionally biased region" description="Polar residues" evidence="1">
    <location>
        <begin position="552"/>
        <end position="564"/>
    </location>
</feature>
<reference evidence="4" key="1">
    <citation type="submission" date="2018-05" db="EMBL/GenBank/DDBJ databases">
        <title>Draft genome sequence of Stemphylium lycopersici strain CIDEFI 213.</title>
        <authorList>
            <person name="Medina R."/>
            <person name="Franco M.E.E."/>
            <person name="Lucentini C.G."/>
            <person name="Saparrat M.C.N."/>
            <person name="Balatti P.A."/>
        </authorList>
    </citation>
    <scope>NUCLEOTIDE SEQUENCE [LARGE SCALE GENOMIC DNA]</scope>
    <source>
        <strain evidence="4">CIDEFI 213</strain>
    </source>
</reference>
<dbReference type="InterPro" id="IPR001012">
    <property type="entry name" value="UBX_dom"/>
</dbReference>
<dbReference type="Pfam" id="PF11470">
    <property type="entry name" value="TUG-UBL1"/>
    <property type="match status" value="1"/>
</dbReference>
<dbReference type="Proteomes" id="UP000249619">
    <property type="component" value="Unassembled WGS sequence"/>
</dbReference>
<dbReference type="InterPro" id="IPR029071">
    <property type="entry name" value="Ubiquitin-like_domsf"/>
</dbReference>
<dbReference type="PANTHER" id="PTHR46467:SF1">
    <property type="entry name" value="TETHER CONTAINING UBX DOMAIN FOR GLUT4"/>
    <property type="match status" value="1"/>
</dbReference>
<feature type="compositionally biased region" description="Basic and acidic residues" evidence="1">
    <location>
        <begin position="829"/>
        <end position="846"/>
    </location>
</feature>
<dbReference type="GO" id="GO:0005634">
    <property type="term" value="C:nucleus"/>
    <property type="evidence" value="ECO:0007669"/>
    <property type="project" value="TreeGrafter"/>
</dbReference>
<dbReference type="Gene3D" id="3.10.20.90">
    <property type="entry name" value="Phosphatidylinositol 3-kinase Catalytic Subunit, Chain A, domain 1"/>
    <property type="match status" value="1"/>
</dbReference>
<feature type="domain" description="UBX" evidence="2">
    <location>
        <begin position="386"/>
        <end position="466"/>
    </location>
</feature>
<dbReference type="AlphaFoldDB" id="A0A364N6T3"/>
<dbReference type="GO" id="GO:0005737">
    <property type="term" value="C:cytoplasm"/>
    <property type="evidence" value="ECO:0007669"/>
    <property type="project" value="TreeGrafter"/>
</dbReference>
<evidence type="ECO:0000313" key="3">
    <source>
        <dbReference type="EMBL" id="RAR12741.1"/>
    </source>
</evidence>
<dbReference type="GO" id="GO:0012506">
    <property type="term" value="C:vesicle membrane"/>
    <property type="evidence" value="ECO:0007669"/>
    <property type="project" value="TreeGrafter"/>
</dbReference>
<dbReference type="OrthoDB" id="440781at2759"/>
<dbReference type="Pfam" id="PF00789">
    <property type="entry name" value="UBX"/>
    <property type="match status" value="1"/>
</dbReference>
<organism evidence="3 4">
    <name type="scientific">Stemphylium lycopersici</name>
    <name type="common">Tomato gray leaf spot disease fungus</name>
    <name type="synonym">Thyrospora lycopersici</name>
    <dbReference type="NCBI Taxonomy" id="183478"/>
    <lineage>
        <taxon>Eukaryota</taxon>
        <taxon>Fungi</taxon>
        <taxon>Dikarya</taxon>
        <taxon>Ascomycota</taxon>
        <taxon>Pezizomycotina</taxon>
        <taxon>Dothideomycetes</taxon>
        <taxon>Pleosporomycetidae</taxon>
        <taxon>Pleosporales</taxon>
        <taxon>Pleosporineae</taxon>
        <taxon>Pleosporaceae</taxon>
        <taxon>Stemphylium</taxon>
    </lineage>
</organism>
<comment type="caution">
    <text evidence="3">The sequence shown here is derived from an EMBL/GenBank/DDBJ whole genome shotgun (WGS) entry which is preliminary data.</text>
</comment>
<feature type="compositionally biased region" description="Low complexity" evidence="1">
    <location>
        <begin position="280"/>
        <end position="300"/>
    </location>
</feature>
<proteinExistence type="predicted"/>
<evidence type="ECO:0000259" key="2">
    <source>
        <dbReference type="PROSITE" id="PS50033"/>
    </source>
</evidence>
<feature type="region of interest" description="Disordered" evidence="1">
    <location>
        <begin position="495"/>
        <end position="537"/>
    </location>
</feature>
<dbReference type="PANTHER" id="PTHR46467">
    <property type="entry name" value="TETHER CONTAINING UBX DOMAIN FOR GLUT4"/>
    <property type="match status" value="1"/>
</dbReference>
<dbReference type="SUPFAM" id="SSF54236">
    <property type="entry name" value="Ubiquitin-like"/>
    <property type="match status" value="2"/>
</dbReference>
<dbReference type="STRING" id="183478.A0A364N6T3"/>
<dbReference type="InterPro" id="IPR059238">
    <property type="entry name" value="UBX1_UBXN9"/>
</dbReference>
<feature type="region of interest" description="Disordered" evidence="1">
    <location>
        <begin position="829"/>
        <end position="853"/>
    </location>
</feature>
<feature type="compositionally biased region" description="Basic and acidic residues" evidence="1">
    <location>
        <begin position="495"/>
        <end position="505"/>
    </location>
</feature>
<feature type="region of interest" description="Disordered" evidence="1">
    <location>
        <begin position="893"/>
        <end position="914"/>
    </location>
</feature>
<dbReference type="CDD" id="cd16105">
    <property type="entry name" value="Ubl_ASPSCR1_like"/>
    <property type="match status" value="1"/>
</dbReference>
<feature type="region of interest" description="Disordered" evidence="1">
    <location>
        <begin position="929"/>
        <end position="951"/>
    </location>
</feature>
<feature type="region of interest" description="Disordered" evidence="1">
    <location>
        <begin position="551"/>
        <end position="597"/>
    </location>
</feature>
<feature type="compositionally biased region" description="Polar residues" evidence="1">
    <location>
        <begin position="572"/>
        <end position="593"/>
    </location>
</feature>
<accession>A0A364N6T3</accession>
<feature type="region of interest" description="Disordered" evidence="1">
    <location>
        <begin position="203"/>
        <end position="315"/>
    </location>
</feature>